<proteinExistence type="predicted"/>
<feature type="compositionally biased region" description="Basic and acidic residues" evidence="1">
    <location>
        <begin position="83"/>
        <end position="94"/>
    </location>
</feature>
<protein>
    <submittedName>
        <fullName evidence="2">Uncharacterized protein</fullName>
    </submittedName>
</protein>
<keyword evidence="3" id="KW-1185">Reference proteome</keyword>
<evidence type="ECO:0000313" key="2">
    <source>
        <dbReference type="EMBL" id="KAF2124281.1"/>
    </source>
</evidence>
<sequence length="94" mass="10145">MAALLAVGLGLGAESLSRKISEKKESRMAKKRALEHEAGERSAGAVQNGGYVLGSERKSAEVRREAEYEQRRGSEDGMGGEEPPPRYEDVVRGA</sequence>
<dbReference type="GeneID" id="54411413"/>
<reference evidence="2" key="1">
    <citation type="journal article" date="2020" name="Stud. Mycol.">
        <title>101 Dothideomycetes genomes: a test case for predicting lifestyles and emergence of pathogens.</title>
        <authorList>
            <person name="Haridas S."/>
            <person name="Albert R."/>
            <person name="Binder M."/>
            <person name="Bloem J."/>
            <person name="Labutti K."/>
            <person name="Salamov A."/>
            <person name="Andreopoulos B."/>
            <person name="Baker S."/>
            <person name="Barry K."/>
            <person name="Bills G."/>
            <person name="Bluhm B."/>
            <person name="Cannon C."/>
            <person name="Castanera R."/>
            <person name="Culley D."/>
            <person name="Daum C."/>
            <person name="Ezra D."/>
            <person name="Gonzalez J."/>
            <person name="Henrissat B."/>
            <person name="Kuo A."/>
            <person name="Liang C."/>
            <person name="Lipzen A."/>
            <person name="Lutzoni F."/>
            <person name="Magnuson J."/>
            <person name="Mondo S."/>
            <person name="Nolan M."/>
            <person name="Ohm R."/>
            <person name="Pangilinan J."/>
            <person name="Park H.-J."/>
            <person name="Ramirez L."/>
            <person name="Alfaro M."/>
            <person name="Sun H."/>
            <person name="Tritt A."/>
            <person name="Yoshinaga Y."/>
            <person name="Zwiers L.-H."/>
            <person name="Turgeon B."/>
            <person name="Goodwin S."/>
            <person name="Spatafora J."/>
            <person name="Crous P."/>
            <person name="Grigoriev I."/>
        </authorList>
    </citation>
    <scope>NUCLEOTIDE SEQUENCE</scope>
    <source>
        <strain evidence="2">CBS 119687</strain>
    </source>
</reference>
<gene>
    <name evidence="2" type="ORF">P153DRAFT_390833</name>
</gene>
<name>A0A6A6A147_9PLEO</name>
<accession>A0A6A6A147</accession>
<organism evidence="2 3">
    <name type="scientific">Dothidotthia symphoricarpi CBS 119687</name>
    <dbReference type="NCBI Taxonomy" id="1392245"/>
    <lineage>
        <taxon>Eukaryota</taxon>
        <taxon>Fungi</taxon>
        <taxon>Dikarya</taxon>
        <taxon>Ascomycota</taxon>
        <taxon>Pezizomycotina</taxon>
        <taxon>Dothideomycetes</taxon>
        <taxon>Pleosporomycetidae</taxon>
        <taxon>Pleosporales</taxon>
        <taxon>Dothidotthiaceae</taxon>
        <taxon>Dothidotthia</taxon>
    </lineage>
</organism>
<evidence type="ECO:0000313" key="3">
    <source>
        <dbReference type="Proteomes" id="UP000799771"/>
    </source>
</evidence>
<feature type="compositionally biased region" description="Basic and acidic residues" evidence="1">
    <location>
        <begin position="19"/>
        <end position="40"/>
    </location>
</feature>
<evidence type="ECO:0000256" key="1">
    <source>
        <dbReference type="SAM" id="MobiDB-lite"/>
    </source>
</evidence>
<dbReference type="EMBL" id="ML977520">
    <property type="protein sequence ID" value="KAF2124281.1"/>
    <property type="molecule type" value="Genomic_DNA"/>
</dbReference>
<dbReference type="OrthoDB" id="3695472at2759"/>
<dbReference type="AlphaFoldDB" id="A0A6A6A147"/>
<dbReference type="RefSeq" id="XP_033518674.1">
    <property type="nucleotide sequence ID" value="XM_033670981.1"/>
</dbReference>
<feature type="compositionally biased region" description="Basic and acidic residues" evidence="1">
    <location>
        <begin position="55"/>
        <end position="75"/>
    </location>
</feature>
<dbReference type="Proteomes" id="UP000799771">
    <property type="component" value="Unassembled WGS sequence"/>
</dbReference>
<feature type="region of interest" description="Disordered" evidence="1">
    <location>
        <begin position="19"/>
        <end position="94"/>
    </location>
</feature>